<keyword evidence="6 7" id="KW-0862">Zinc</keyword>
<dbReference type="PROSITE" id="PS50145">
    <property type="entry name" value="ZF_TRAF"/>
    <property type="match status" value="1"/>
</dbReference>
<dbReference type="Gene3D" id="2.60.210.10">
    <property type="entry name" value="Apoptosis, Tumor Necrosis Factor Receptor Associated Protein 2, Chain A"/>
    <property type="match status" value="1"/>
</dbReference>
<evidence type="ECO:0000256" key="2">
    <source>
        <dbReference type="ARBA" id="ARBA00022490"/>
    </source>
</evidence>
<evidence type="ECO:0000256" key="4">
    <source>
        <dbReference type="ARBA" id="ARBA00022737"/>
    </source>
</evidence>
<dbReference type="GO" id="GO:0043122">
    <property type="term" value="P:regulation of canonical NF-kappaB signal transduction"/>
    <property type="evidence" value="ECO:0007669"/>
    <property type="project" value="TreeGrafter"/>
</dbReference>
<proteinExistence type="predicted"/>
<dbReference type="GO" id="GO:0005737">
    <property type="term" value="C:cytoplasm"/>
    <property type="evidence" value="ECO:0007669"/>
    <property type="project" value="UniProtKB-SubCell"/>
</dbReference>
<evidence type="ECO:0000256" key="6">
    <source>
        <dbReference type="ARBA" id="ARBA00022833"/>
    </source>
</evidence>
<evidence type="ECO:0000259" key="10">
    <source>
        <dbReference type="PROSITE" id="PS50145"/>
    </source>
</evidence>
<keyword evidence="8" id="KW-0175">Coiled coil</keyword>
<dbReference type="AlphaFoldDB" id="T1IWH2"/>
<protein>
    <recommendedName>
        <fullName evidence="13">MATH domain-containing protein</fullName>
    </recommendedName>
</protein>
<dbReference type="SMART" id="SM00061">
    <property type="entry name" value="MATH"/>
    <property type="match status" value="1"/>
</dbReference>
<dbReference type="Proteomes" id="UP000014500">
    <property type="component" value="Unassembled WGS sequence"/>
</dbReference>
<keyword evidence="3 7" id="KW-0479">Metal-binding</keyword>
<evidence type="ECO:0000256" key="7">
    <source>
        <dbReference type="PROSITE-ProRule" id="PRU00207"/>
    </source>
</evidence>
<feature type="domain" description="TRAF-type" evidence="10">
    <location>
        <begin position="91"/>
        <end position="144"/>
    </location>
</feature>
<organism evidence="11 12">
    <name type="scientific">Strigamia maritima</name>
    <name type="common">European centipede</name>
    <name type="synonym">Geophilus maritimus</name>
    <dbReference type="NCBI Taxonomy" id="126957"/>
    <lineage>
        <taxon>Eukaryota</taxon>
        <taxon>Metazoa</taxon>
        <taxon>Ecdysozoa</taxon>
        <taxon>Arthropoda</taxon>
        <taxon>Myriapoda</taxon>
        <taxon>Chilopoda</taxon>
        <taxon>Pleurostigmophora</taxon>
        <taxon>Geophilomorpha</taxon>
        <taxon>Linotaeniidae</taxon>
        <taxon>Strigamia</taxon>
    </lineage>
</organism>
<name>T1IWH2_STRMM</name>
<dbReference type="EMBL" id="JH431615">
    <property type="status" value="NOT_ANNOTATED_CDS"/>
    <property type="molecule type" value="Genomic_DNA"/>
</dbReference>
<dbReference type="InterPro" id="IPR002083">
    <property type="entry name" value="MATH/TRAF_dom"/>
</dbReference>
<dbReference type="InterPro" id="IPR008974">
    <property type="entry name" value="TRAF-like"/>
</dbReference>
<comment type="subcellular location">
    <subcellularLocation>
        <location evidence="1">Cytoplasm</location>
    </subcellularLocation>
</comment>
<dbReference type="SUPFAM" id="SSF49599">
    <property type="entry name" value="TRAF domain-like"/>
    <property type="match status" value="1"/>
</dbReference>
<dbReference type="PANTHER" id="PTHR10131">
    <property type="entry name" value="TNF RECEPTOR ASSOCIATED FACTOR"/>
    <property type="match status" value="1"/>
</dbReference>
<evidence type="ECO:0000259" key="9">
    <source>
        <dbReference type="PROSITE" id="PS50144"/>
    </source>
</evidence>
<dbReference type="InterPro" id="IPR001293">
    <property type="entry name" value="Znf_TRAF"/>
</dbReference>
<feature type="zinc finger region" description="TRAF-type" evidence="7">
    <location>
        <begin position="91"/>
        <end position="144"/>
    </location>
</feature>
<dbReference type="PROSITE" id="PS50144">
    <property type="entry name" value="MATH"/>
    <property type="match status" value="1"/>
</dbReference>
<dbReference type="HOGENOM" id="CLU_037167_1_1_1"/>
<keyword evidence="4" id="KW-0677">Repeat</keyword>
<dbReference type="Pfam" id="PF22486">
    <property type="entry name" value="MATH_2"/>
    <property type="match status" value="1"/>
</dbReference>
<evidence type="ECO:0000256" key="1">
    <source>
        <dbReference type="ARBA" id="ARBA00004496"/>
    </source>
</evidence>
<evidence type="ECO:0000313" key="12">
    <source>
        <dbReference type="Proteomes" id="UP000014500"/>
    </source>
</evidence>
<dbReference type="eggNOG" id="KOG0297">
    <property type="taxonomic scope" value="Eukaryota"/>
</dbReference>
<accession>T1IWH2</accession>
<evidence type="ECO:0008006" key="13">
    <source>
        <dbReference type="Google" id="ProtNLM"/>
    </source>
</evidence>
<evidence type="ECO:0000313" key="11">
    <source>
        <dbReference type="EnsemblMetazoa" id="SMAR005539-PA"/>
    </source>
</evidence>
<dbReference type="STRING" id="126957.T1IWH2"/>
<evidence type="ECO:0000256" key="5">
    <source>
        <dbReference type="ARBA" id="ARBA00022771"/>
    </source>
</evidence>
<dbReference type="EnsemblMetazoa" id="SMAR005539-RA">
    <property type="protein sequence ID" value="SMAR005539-PA"/>
    <property type="gene ID" value="SMAR005539"/>
</dbReference>
<dbReference type="PhylomeDB" id="T1IWH2"/>
<reference evidence="11" key="2">
    <citation type="submission" date="2015-02" db="UniProtKB">
        <authorList>
            <consortium name="EnsemblMetazoa"/>
        </authorList>
    </citation>
    <scope>IDENTIFICATION</scope>
</reference>
<dbReference type="PANTHER" id="PTHR10131:SF94">
    <property type="entry name" value="TNF RECEPTOR-ASSOCIATED FACTOR 4"/>
    <property type="match status" value="1"/>
</dbReference>
<feature type="coiled-coil region" evidence="8">
    <location>
        <begin position="221"/>
        <end position="305"/>
    </location>
</feature>
<evidence type="ECO:0000256" key="8">
    <source>
        <dbReference type="SAM" id="Coils"/>
    </source>
</evidence>
<sequence length="594" mass="68864">MYSIDHLPHFTSACKRFVWRCKQNSNQEYCVISFMYITYGLESYIPTEQQDSQRYCQRCGVKRSVKEKSVKTQKICSFCKVAVDEDKIKIHYDSCDMYPVTCNFCNEKFIRSNMKVHAYECQCNLHCCKFSPIGCQFQGTQLELLVHENDNIHVEMMMNLILNLPFQQSGDGAMLARPFNNILDLKSVALAECLSVEITEQNEESITRQDVESRTKTTNLEVKLNKKIEELMLQNAELKHNYAESKYLLNDKINQLMNQHHNLERKLDAMRVKHNEFVEDLAQSKESLKQMIKGHEIEIHSFKEQILDMELRQGELLAKNTRLKHNCSVKEKLNQLERTFAFQIDVLVKDVDENSLKLIEFEEHYAKIKANDALMTEKINCDNGKQSDGSKCGCIFNFMNTDALLGAIFDSVIRKQNDFASEKVDRITTQHTELLELKSKMASFQYIWKIENFEKIQQEAKSAEETGLHSDPFYSNEFGYKLRLQLHPNGYDDGEGTHLSIFLEVMKGPNDAILNWPIEYHAEISILDQSNNKKLHHSCILESDPVDYKECFNRPTDDINNGCGKSTFLAFDKLKGIYLVDDTVYIKVNMAINC</sequence>
<dbReference type="InterPro" id="IPR013083">
    <property type="entry name" value="Znf_RING/FYVE/PHD"/>
</dbReference>
<dbReference type="GO" id="GO:0008270">
    <property type="term" value="F:zinc ion binding"/>
    <property type="evidence" value="ECO:0007669"/>
    <property type="project" value="UniProtKB-KW"/>
</dbReference>
<keyword evidence="2" id="KW-0963">Cytoplasm</keyword>
<evidence type="ECO:0000256" key="3">
    <source>
        <dbReference type="ARBA" id="ARBA00022723"/>
    </source>
</evidence>
<feature type="domain" description="MATH" evidence="9">
    <location>
        <begin position="443"/>
        <end position="590"/>
    </location>
</feature>
<reference evidence="12" key="1">
    <citation type="submission" date="2011-05" db="EMBL/GenBank/DDBJ databases">
        <authorList>
            <person name="Richards S.R."/>
            <person name="Qu J."/>
            <person name="Jiang H."/>
            <person name="Jhangiani S.N."/>
            <person name="Agravi P."/>
            <person name="Goodspeed R."/>
            <person name="Gross S."/>
            <person name="Mandapat C."/>
            <person name="Jackson L."/>
            <person name="Mathew T."/>
            <person name="Pu L."/>
            <person name="Thornton R."/>
            <person name="Saada N."/>
            <person name="Wilczek-Boney K.B."/>
            <person name="Lee S."/>
            <person name="Kovar C."/>
            <person name="Wu Y."/>
            <person name="Scherer S.E."/>
            <person name="Worley K.C."/>
            <person name="Muzny D.M."/>
            <person name="Gibbs R."/>
        </authorList>
    </citation>
    <scope>NUCLEOTIDE SEQUENCE</scope>
    <source>
        <strain evidence="12">Brora</strain>
    </source>
</reference>
<keyword evidence="5 7" id="KW-0863">Zinc-finger</keyword>
<keyword evidence="12" id="KW-1185">Reference proteome</keyword>
<dbReference type="Gene3D" id="3.30.40.10">
    <property type="entry name" value="Zinc/RING finger domain, C3HC4 (zinc finger)"/>
    <property type="match status" value="1"/>
</dbReference>